<dbReference type="EMBL" id="AQFT01000100">
    <property type="protein sequence ID" value="EMZ24132.1"/>
    <property type="molecule type" value="Genomic_DNA"/>
</dbReference>
<dbReference type="STRING" id="1235802.C823_03396"/>
<protein>
    <submittedName>
        <fullName evidence="1">Uncharacterized protein</fullName>
    </submittedName>
</protein>
<keyword evidence="2" id="KW-1185">Reference proteome</keyword>
<dbReference type="HOGENOM" id="CLU_996559_0_0_9"/>
<accession>N2A457</accession>
<dbReference type="AlphaFoldDB" id="N2A457"/>
<sequence length="279" mass="31748">MKKFLVTCFYLSMTLAVCTAGFLLPSILSSYQDRQIFAKIEHPAMEPPELTYSSSLYDTLRLFSKEHYFVEYPSAGSKRTDAEIFEIACNVLEQLQAYDVISADFNYDITNYSALLQLAIVSEAGQDSSISSAIDTETSKESYAAYSSADSSSDITTAVVWCCSIYFDSGYWIDMWIDDKSGKAVSLSMFVEQTMVLTYTDKQHTLDEFADRTAKFAEYYYQLPANAVEQSFIRSYNSLFEKEKNSNIIEAYYSINMKNENGIMIQIPLKIRPECIIFN</sequence>
<proteinExistence type="predicted"/>
<comment type="caution">
    <text evidence="1">The sequence shown here is derived from an EMBL/GenBank/DDBJ whole genome shotgun (WGS) entry which is preliminary data.</text>
</comment>
<dbReference type="PATRIC" id="fig|1235802.3.peg.3588"/>
<evidence type="ECO:0000313" key="2">
    <source>
        <dbReference type="Proteomes" id="UP000012589"/>
    </source>
</evidence>
<evidence type="ECO:0000313" key="1">
    <source>
        <dbReference type="EMBL" id="EMZ24132.1"/>
    </source>
</evidence>
<reference evidence="1 2" key="1">
    <citation type="journal article" date="2014" name="Genome Announc.">
        <title>Draft genome sequences of the altered schaedler flora, a defined bacterial community from gnotobiotic mice.</title>
        <authorList>
            <person name="Wannemuehler M.J."/>
            <person name="Overstreet A.M."/>
            <person name="Ward D.V."/>
            <person name="Phillips G.J."/>
        </authorList>
    </citation>
    <scope>NUCLEOTIDE SEQUENCE [LARGE SCALE GENOMIC DNA]</scope>
    <source>
        <strain evidence="1 2">ASF492</strain>
    </source>
</reference>
<name>N2A457_9FIRM</name>
<organism evidence="1 2">
    <name type="scientific">Eubacterium plexicaudatum ASF492</name>
    <dbReference type="NCBI Taxonomy" id="1235802"/>
    <lineage>
        <taxon>Bacteria</taxon>
        <taxon>Bacillati</taxon>
        <taxon>Bacillota</taxon>
        <taxon>Clostridia</taxon>
        <taxon>Eubacteriales</taxon>
        <taxon>Eubacteriaceae</taxon>
        <taxon>Eubacterium</taxon>
    </lineage>
</organism>
<gene>
    <name evidence="1" type="ORF">C823_03396</name>
</gene>
<dbReference type="Proteomes" id="UP000012589">
    <property type="component" value="Unassembled WGS sequence"/>
</dbReference>